<keyword evidence="1" id="KW-0784">Thiamine biosynthesis</keyword>
<dbReference type="Proteomes" id="UP000319812">
    <property type="component" value="Unassembled WGS sequence"/>
</dbReference>
<dbReference type="InterPro" id="IPR004305">
    <property type="entry name" value="Thiaminase-2/PQQC"/>
</dbReference>
<dbReference type="RefSeq" id="WP_141319014.1">
    <property type="nucleotide sequence ID" value="NZ_BJOC01000018.1"/>
</dbReference>
<proteinExistence type="inferred from homology"/>
<dbReference type="InterPro" id="IPR050967">
    <property type="entry name" value="Thiamine_Salvage_TenA"/>
</dbReference>
<comment type="function">
    <text evidence="1">Catalyzes an amino-pyrimidine hydrolysis reaction at the C5' of the pyrimidine moiety of thiamine compounds, a reaction that is part of a thiamine salvage pathway. Thus, catalyzes the conversion of 4-amino-5-aminomethyl-2-methylpyrimidine to 4-amino-5-hydroxymethyl-2-methylpyrimidine (HMP).</text>
</comment>
<sequence>MSSIAEWTQWAERQASPRLTEWLRELSEPDWSRTVHHPLFDALAARRLTDQEFAAYMVQDYGFVDPFTALLGQAIGHAPCMQDRVVLGQFMGMLTSDENSTFQRTFEAYGVSAEAEYLPATRDFRQLLKDTALHQEGARSTRYAEMLAVLVVTEWLYLEWATRVERAEGLQPLMEEWIDLHDNPEFRTFVAWLRRRLEEEMSRLEDEAFVGVVKRFRETVACERAFHDAVYHAD</sequence>
<feature type="domain" description="Thiaminase-2/PQQC" evidence="4">
    <location>
        <begin position="29"/>
        <end position="231"/>
    </location>
</feature>
<comment type="similarity">
    <text evidence="1">Belongs to the TenA family.</text>
</comment>
<dbReference type="OrthoDB" id="3711545at2"/>
<comment type="catalytic activity">
    <reaction evidence="1">
        <text>4-amino-5-aminomethyl-2-methylpyrimidine + H2O = 4-amino-5-hydroxymethyl-2-methylpyrimidine + NH4(+)</text>
        <dbReference type="Rhea" id="RHEA:31799"/>
        <dbReference type="ChEBI" id="CHEBI:15377"/>
        <dbReference type="ChEBI" id="CHEBI:16892"/>
        <dbReference type="ChEBI" id="CHEBI:28938"/>
        <dbReference type="ChEBI" id="CHEBI:63416"/>
        <dbReference type="EC" id="3.5.99.2"/>
    </reaction>
</comment>
<evidence type="ECO:0000313" key="6">
    <source>
        <dbReference type="Proteomes" id="UP000319812"/>
    </source>
</evidence>
<comment type="pathway">
    <text evidence="1">Cofactor biosynthesis; thiamine diphosphate biosynthesis.</text>
</comment>
<dbReference type="PANTHER" id="PTHR43198">
    <property type="entry name" value="BIFUNCTIONAL TH2 PROTEIN"/>
    <property type="match status" value="1"/>
</dbReference>
<gene>
    <name evidence="5" type="ORF">HHA01_13390</name>
</gene>
<evidence type="ECO:0000256" key="2">
    <source>
        <dbReference type="PIRSR" id="PIRSR003170-1"/>
    </source>
</evidence>
<evidence type="ECO:0000256" key="3">
    <source>
        <dbReference type="PIRSR" id="PIRSR003170-2"/>
    </source>
</evidence>
<dbReference type="PANTHER" id="PTHR43198:SF2">
    <property type="entry name" value="SI:CH1073-67J19.1-RELATED"/>
    <property type="match status" value="1"/>
</dbReference>
<dbReference type="InterPro" id="IPR016084">
    <property type="entry name" value="Haem_Oase-like_multi-hlx"/>
</dbReference>
<protein>
    <recommendedName>
        <fullName evidence="1">Aminopyrimidine aminohydrolase</fullName>
        <ecNumber evidence="1">3.5.99.2</ecNumber>
    </recommendedName>
</protein>
<dbReference type="Gene3D" id="1.20.910.10">
    <property type="entry name" value="Heme oxygenase-like"/>
    <property type="match status" value="1"/>
</dbReference>
<dbReference type="Pfam" id="PF03070">
    <property type="entry name" value="TENA_THI-4"/>
    <property type="match status" value="1"/>
</dbReference>
<comment type="caution">
    <text evidence="5">The sequence shown here is derived from an EMBL/GenBank/DDBJ whole genome shotgun (WGS) entry which is preliminary data.</text>
</comment>
<dbReference type="GO" id="GO:0050334">
    <property type="term" value="F:thiaminase activity"/>
    <property type="evidence" value="ECO:0007669"/>
    <property type="project" value="UniProtKB-UniRule"/>
</dbReference>
<organism evidence="5 6">
    <name type="scientific">Halomonas halmophila</name>
    <dbReference type="NCBI Taxonomy" id="252"/>
    <lineage>
        <taxon>Bacteria</taxon>
        <taxon>Pseudomonadati</taxon>
        <taxon>Pseudomonadota</taxon>
        <taxon>Gammaproteobacteria</taxon>
        <taxon>Oceanospirillales</taxon>
        <taxon>Halomonadaceae</taxon>
        <taxon>Halomonas</taxon>
    </lineage>
</organism>
<keyword evidence="6" id="KW-1185">Reference proteome</keyword>
<dbReference type="InterPro" id="IPR026285">
    <property type="entry name" value="TenA_E"/>
</dbReference>
<dbReference type="PIRSF" id="PIRSF003170">
    <property type="entry name" value="Pet18p"/>
    <property type="match status" value="1"/>
</dbReference>
<dbReference type="EC" id="3.5.99.2" evidence="1"/>
<dbReference type="AlphaFoldDB" id="A0A4Y4EWQ4"/>
<dbReference type="UniPathway" id="UPA00060"/>
<comment type="catalytic activity">
    <reaction evidence="1">
        <text>thiamine + H2O = 5-(2-hydroxyethyl)-4-methylthiazole + 4-amino-5-hydroxymethyl-2-methylpyrimidine + H(+)</text>
        <dbReference type="Rhea" id="RHEA:17509"/>
        <dbReference type="ChEBI" id="CHEBI:15377"/>
        <dbReference type="ChEBI" id="CHEBI:15378"/>
        <dbReference type="ChEBI" id="CHEBI:16892"/>
        <dbReference type="ChEBI" id="CHEBI:17957"/>
        <dbReference type="ChEBI" id="CHEBI:18385"/>
        <dbReference type="EC" id="3.5.99.2"/>
    </reaction>
</comment>
<dbReference type="EMBL" id="BJOC01000018">
    <property type="protein sequence ID" value="GED22362.1"/>
    <property type="molecule type" value="Genomic_DNA"/>
</dbReference>
<dbReference type="GO" id="GO:0009229">
    <property type="term" value="P:thiamine diphosphate biosynthetic process"/>
    <property type="evidence" value="ECO:0007669"/>
    <property type="project" value="UniProtKB-UniPathway"/>
</dbReference>
<feature type="active site" description="Proton donor" evidence="2">
    <location>
        <position position="223"/>
    </location>
</feature>
<dbReference type="CDD" id="cd19358">
    <property type="entry name" value="TenA_E_Spr0628-like"/>
    <property type="match status" value="1"/>
</dbReference>
<feature type="binding site" evidence="3">
    <location>
        <position position="154"/>
    </location>
    <ligand>
        <name>substrate</name>
    </ligand>
</feature>
<name>A0A4Y4EWQ4_9GAMM</name>
<accession>A0A4Y4EWQ4</accession>
<evidence type="ECO:0000256" key="1">
    <source>
        <dbReference type="PIRNR" id="PIRNR003170"/>
    </source>
</evidence>
<dbReference type="SUPFAM" id="SSF48613">
    <property type="entry name" value="Heme oxygenase-like"/>
    <property type="match status" value="1"/>
</dbReference>
<dbReference type="GO" id="GO:0009228">
    <property type="term" value="P:thiamine biosynthetic process"/>
    <property type="evidence" value="ECO:0007669"/>
    <property type="project" value="UniProtKB-KW"/>
</dbReference>
<reference evidence="5 6" key="1">
    <citation type="submission" date="2019-06" db="EMBL/GenBank/DDBJ databases">
        <title>Whole genome shotgun sequence of Halomonas halmophila NBRC 15537.</title>
        <authorList>
            <person name="Hosoyama A."/>
            <person name="Uohara A."/>
            <person name="Ohji S."/>
            <person name="Ichikawa N."/>
        </authorList>
    </citation>
    <scope>NUCLEOTIDE SEQUENCE [LARGE SCALE GENOMIC DNA]</scope>
    <source>
        <strain evidence="5 6">NBRC 15537</strain>
    </source>
</reference>
<feature type="binding site" evidence="3">
    <location>
        <position position="60"/>
    </location>
    <ligand>
        <name>substrate</name>
    </ligand>
</feature>
<keyword evidence="1 5" id="KW-0378">Hydrolase</keyword>
<feature type="binding site" evidence="3">
    <location>
        <position position="98"/>
    </location>
    <ligand>
        <name>substrate</name>
    </ligand>
</feature>
<dbReference type="GO" id="GO:0005829">
    <property type="term" value="C:cytosol"/>
    <property type="evidence" value="ECO:0007669"/>
    <property type="project" value="TreeGrafter"/>
</dbReference>
<evidence type="ECO:0000313" key="5">
    <source>
        <dbReference type="EMBL" id="GED22362.1"/>
    </source>
</evidence>
<evidence type="ECO:0000259" key="4">
    <source>
        <dbReference type="Pfam" id="PF03070"/>
    </source>
</evidence>